<evidence type="ECO:0000259" key="1">
    <source>
        <dbReference type="SMART" id="SM00849"/>
    </source>
</evidence>
<proteinExistence type="predicted"/>
<dbReference type="SMART" id="SM00849">
    <property type="entry name" value="Lactamase_B"/>
    <property type="match status" value="1"/>
</dbReference>
<accession>A0ABY4FHK3</accession>
<dbReference type="CDD" id="cd06262">
    <property type="entry name" value="metallo-hydrolase-like_MBL-fold"/>
    <property type="match status" value="1"/>
</dbReference>
<dbReference type="SUPFAM" id="SSF56281">
    <property type="entry name" value="Metallo-hydrolase/oxidoreductase"/>
    <property type="match status" value="1"/>
</dbReference>
<feature type="domain" description="Metallo-beta-lactamase" evidence="1">
    <location>
        <begin position="35"/>
        <end position="198"/>
    </location>
</feature>
<organism evidence="2 3">
    <name type="scientific">Leucobacter allii</name>
    <dbReference type="NCBI Taxonomy" id="2932247"/>
    <lineage>
        <taxon>Bacteria</taxon>
        <taxon>Bacillati</taxon>
        <taxon>Actinomycetota</taxon>
        <taxon>Actinomycetes</taxon>
        <taxon>Micrococcales</taxon>
        <taxon>Microbacteriaceae</taxon>
        <taxon>Leucobacter</taxon>
    </lineage>
</organism>
<protein>
    <submittedName>
        <fullName evidence="2">MBL fold metallo-hydrolase</fullName>
    </submittedName>
</protein>
<dbReference type="PANTHER" id="PTHR46233:SF4">
    <property type="entry name" value="METALLO-BETA-LACTAMASE DOMAIN-CONTAINING PROTEIN"/>
    <property type="match status" value="1"/>
</dbReference>
<dbReference type="PANTHER" id="PTHR46233">
    <property type="entry name" value="HYDROXYACYLGLUTATHIONE HYDROLASE GLOC"/>
    <property type="match status" value="1"/>
</dbReference>
<evidence type="ECO:0000313" key="2">
    <source>
        <dbReference type="EMBL" id="UOQ56025.1"/>
    </source>
</evidence>
<dbReference type="Proteomes" id="UP000831786">
    <property type="component" value="Chromosome"/>
</dbReference>
<dbReference type="RefSeq" id="WP_244726162.1">
    <property type="nucleotide sequence ID" value="NZ_CP095045.1"/>
</dbReference>
<sequence>MGAEVVRSSEATGARIERLVTSGTFSLDGGTWEVDNNVWIVGDDAEAIVIDPAHDAAAIAEAVGDRRVLAILLTHGHDDHIRAARETAALLGAPILLNPADRMLWDAVHDDAPDREIVNGDTFAVAGELLHARFTPGHSPGSTCFVAPTLGAVFTGDTLFQGGPGATGRSYSDFPTIIASIRDELLTLPGETVVCTGHGDATTIAAEAPQLPEWIARGH</sequence>
<dbReference type="Gene3D" id="3.60.15.10">
    <property type="entry name" value="Ribonuclease Z/Hydroxyacylglutathione hydrolase-like"/>
    <property type="match status" value="1"/>
</dbReference>
<evidence type="ECO:0000313" key="3">
    <source>
        <dbReference type="Proteomes" id="UP000831786"/>
    </source>
</evidence>
<dbReference type="InterPro" id="IPR036866">
    <property type="entry name" value="RibonucZ/Hydroxyglut_hydro"/>
</dbReference>
<gene>
    <name evidence="2" type="ORF">MUN78_09950</name>
</gene>
<name>A0ABY4FHK3_9MICO</name>
<dbReference type="Pfam" id="PF00753">
    <property type="entry name" value="Lactamase_B"/>
    <property type="match status" value="1"/>
</dbReference>
<keyword evidence="3" id="KW-1185">Reference proteome</keyword>
<reference evidence="2 3" key="1">
    <citation type="submission" date="2022-04" db="EMBL/GenBank/DDBJ databases">
        <title>Leucobacter sp. isolated from rhizosphere of garlic.</title>
        <authorList>
            <person name="Won M."/>
            <person name="Lee C.-M."/>
            <person name="Woen H.-Y."/>
            <person name="Kwon S.-W."/>
        </authorList>
    </citation>
    <scope>NUCLEOTIDE SEQUENCE [LARGE SCALE GENOMIC DNA]</scope>
    <source>
        <strain evidence="2 3">H21R-40</strain>
    </source>
</reference>
<dbReference type="EMBL" id="CP095045">
    <property type="protein sequence ID" value="UOQ56025.1"/>
    <property type="molecule type" value="Genomic_DNA"/>
</dbReference>
<dbReference type="InterPro" id="IPR001279">
    <property type="entry name" value="Metallo-B-lactamas"/>
</dbReference>
<dbReference type="InterPro" id="IPR051453">
    <property type="entry name" value="MBL_Glyoxalase_II"/>
</dbReference>